<dbReference type="InParanoid" id="B1N5P5"/>
<organism evidence="2 3">
    <name type="scientific">Entamoeba histolytica (strain ATCC 30459 / HM-1:IMSS / ABRM)</name>
    <dbReference type="NCBI Taxonomy" id="294381"/>
    <lineage>
        <taxon>Eukaryota</taxon>
        <taxon>Amoebozoa</taxon>
        <taxon>Evosea</taxon>
        <taxon>Archamoebae</taxon>
        <taxon>Mastigamoebida</taxon>
        <taxon>Entamoebidae</taxon>
        <taxon>Entamoeba</taxon>
    </lineage>
</organism>
<dbReference type="VEuPathDB" id="AmoebaDB:EHI5A_193390"/>
<accession>B1N5P5</accession>
<evidence type="ECO:0000256" key="1">
    <source>
        <dbReference type="SAM" id="Coils"/>
    </source>
</evidence>
<dbReference type="AlphaFoldDB" id="B1N5P5"/>
<dbReference type="VEuPathDB" id="AmoebaDB:EHI7A_171720"/>
<dbReference type="PANTHER" id="PTHR32046">
    <property type="entry name" value="G DOMAIN-CONTAINING PROTEIN"/>
    <property type="match status" value="1"/>
</dbReference>
<reference evidence="2" key="2">
    <citation type="submission" date="2007-03" db="EMBL/GenBank/DDBJ databases">
        <authorList>
            <person name="Lorenzi H."/>
            <person name="Amedeo P."/>
            <person name="Inman J."/>
            <person name="Schobel S."/>
            <person name="Caler E."/>
        </authorList>
    </citation>
    <scope>GENOME REANNOTATION</scope>
    <source>
        <strain evidence="2">HM-1:IMSS</strain>
    </source>
</reference>
<dbReference type="Proteomes" id="UP000001926">
    <property type="component" value="Partially assembled WGS sequence"/>
</dbReference>
<dbReference type="RefSeq" id="XP_001914511.1">
    <property type="nucleotide sequence ID" value="XM_001914476.1"/>
</dbReference>
<keyword evidence="1" id="KW-0175">Coiled coil</keyword>
<dbReference type="EMBL" id="DS572011">
    <property type="protein sequence ID" value="EDS88713.1"/>
    <property type="molecule type" value="Genomic_DNA"/>
</dbReference>
<dbReference type="HOGENOM" id="CLU_018951_1_0_1"/>
<gene>
    <name evidence="2" type="ORF">EHI_181810</name>
</gene>
<dbReference type="GeneID" id="6220606"/>
<dbReference type="PANTHER" id="PTHR32046:SF11">
    <property type="entry name" value="IMMUNE-ASSOCIATED NUCLEOTIDE-BINDING PROTEIN 10-LIKE"/>
    <property type="match status" value="1"/>
</dbReference>
<dbReference type="VEuPathDB" id="AmoebaDB:EHI_181810"/>
<evidence type="ECO:0000313" key="3">
    <source>
        <dbReference type="Proteomes" id="UP000001926"/>
    </source>
</evidence>
<keyword evidence="3" id="KW-1185">Reference proteome</keyword>
<evidence type="ECO:0000313" key="2">
    <source>
        <dbReference type="EMBL" id="EDS88713.1"/>
    </source>
</evidence>
<name>B1N5P5_ENTH1</name>
<protein>
    <submittedName>
        <fullName evidence="2">Uncharacterized protein</fullName>
    </submittedName>
</protein>
<feature type="coiled-coil region" evidence="1">
    <location>
        <begin position="40"/>
        <end position="67"/>
    </location>
</feature>
<reference evidence="2" key="1">
    <citation type="journal article" date="2005" name="Nature">
        <title>The genome of the protist parasite Entamoeba histolytica.</title>
        <authorList>
            <person name="Loftus B."/>
            <person name="Anderson I."/>
            <person name="Davies R."/>
            <person name="Alsmark U.C."/>
            <person name="Samuelson J."/>
            <person name="Amedeo P."/>
            <person name="Roncaglia P."/>
            <person name="Berriman M."/>
            <person name="Hirt R.P."/>
            <person name="Mann B.J."/>
            <person name="Nozaki T."/>
            <person name="Suh B."/>
            <person name="Pop M."/>
            <person name="Duchene M."/>
            <person name="Ackers J."/>
            <person name="Tannich E."/>
            <person name="Leippe M."/>
            <person name="Hofer M."/>
            <person name="Bruchhaus I."/>
            <person name="Willhoeft U."/>
            <person name="Bhattacharya A."/>
            <person name="Chillingworth T."/>
            <person name="Churcher C."/>
            <person name="Hance Z."/>
            <person name="Harris B."/>
            <person name="Harris D."/>
            <person name="Jagels K."/>
            <person name="Moule S."/>
            <person name="Mungall K."/>
            <person name="Ormond D."/>
            <person name="Squares R."/>
            <person name="Whitehead S."/>
            <person name="Quail M.A."/>
            <person name="Rabbinowitsch E."/>
            <person name="Norbertczak H."/>
            <person name="Price C."/>
            <person name="Wang Z."/>
            <person name="Guillen N."/>
            <person name="Gilchrist C."/>
            <person name="Stroup S.E."/>
            <person name="Bhattacharya S."/>
            <person name="Lohia A."/>
            <person name="Foster P.G."/>
            <person name="Sicheritz-Ponten T."/>
            <person name="Weber C."/>
            <person name="Singh U."/>
            <person name="Mukherjee C."/>
            <person name="El-Sayed N.M."/>
            <person name="Petri W.A.Jr."/>
            <person name="Clark C.G."/>
            <person name="Embley T.M."/>
            <person name="Barrell B."/>
            <person name="Fraser C.M."/>
            <person name="Hall N."/>
        </authorList>
    </citation>
    <scope>NUCLEOTIDE SEQUENCE [LARGE SCALE GENOMIC DNA]</scope>
    <source>
        <strain evidence="2">HM-1:IMSS</strain>
    </source>
</reference>
<dbReference type="KEGG" id="ehi:EHI_181810"/>
<feature type="non-terminal residue" evidence="2">
    <location>
        <position position="1"/>
    </location>
</feature>
<dbReference type="OrthoDB" id="30207at2759"/>
<proteinExistence type="predicted"/>
<sequence>DNDYCNVCGCHYTRHANSKYRFDYVIEKEQQTAQEVLERYNEGKKGMASAESMLKKLEEDYYKIQMECYDKEVEIVECINTLSAIALNDKITGSNEYLDIMIQSENDEKKTGYKVRIEGYKQLKQANDIIEGIMKKSTTKKSKDEIKAELKRRKTDLVNGQKITLDKNCEGCVIC</sequence>